<dbReference type="EMBL" id="HBFR01037373">
    <property type="protein sequence ID" value="CAD8900012.1"/>
    <property type="molecule type" value="Transcribed_RNA"/>
</dbReference>
<evidence type="ECO:0000313" key="3">
    <source>
        <dbReference type="EMBL" id="CAD8900013.1"/>
    </source>
</evidence>
<evidence type="ECO:0000313" key="2">
    <source>
        <dbReference type="EMBL" id="CAD8900012.1"/>
    </source>
</evidence>
<evidence type="ECO:0008006" key="4">
    <source>
        <dbReference type="Google" id="ProtNLM"/>
    </source>
</evidence>
<sequence length="315" mass="34469">MIFTPRLLALLVSFNVLITSSTTVGLPLKNILAFVKYPCRNHNFRLCSQISAAQRRQPHTLLSSAISKTCPKVNNENKIATDEASGPQRRRVVASLFSAAASFTVGLATSDPAEASDIPWKKNPLTNKVLENIRILDQTAADNIRYGGELAPGDVPEVGSGALTNLLAPILRIDADIQRLNDLVHLSNGEGLEEASTVLAKEVFTKVGFKRTFNAYGDNIYYTDPDRANLYLGGGAAPTSEQTTAYLTRNEILTNIEALQAEVEYLLKIKKGIIKDEYVTEDLFDYAEKASKGMARYLSGIPPNEMAAVRKFMKG</sequence>
<reference evidence="3" key="1">
    <citation type="submission" date="2021-01" db="EMBL/GenBank/DDBJ databases">
        <authorList>
            <person name="Corre E."/>
            <person name="Pelletier E."/>
            <person name="Niang G."/>
            <person name="Scheremetjew M."/>
            <person name="Finn R."/>
            <person name="Kale V."/>
            <person name="Holt S."/>
            <person name="Cochrane G."/>
            <person name="Meng A."/>
            <person name="Brown T."/>
            <person name="Cohen L."/>
        </authorList>
    </citation>
    <scope>NUCLEOTIDE SEQUENCE</scope>
    <source>
        <strain evidence="3">308</strain>
    </source>
</reference>
<organism evidence="3">
    <name type="scientific">Corethron hystrix</name>
    <dbReference type="NCBI Taxonomy" id="216773"/>
    <lineage>
        <taxon>Eukaryota</taxon>
        <taxon>Sar</taxon>
        <taxon>Stramenopiles</taxon>
        <taxon>Ochrophyta</taxon>
        <taxon>Bacillariophyta</taxon>
        <taxon>Coscinodiscophyceae</taxon>
        <taxon>Corethrophycidae</taxon>
        <taxon>Corethrales</taxon>
        <taxon>Corethraceae</taxon>
        <taxon>Corethron</taxon>
    </lineage>
</organism>
<keyword evidence="1" id="KW-0732">Signal</keyword>
<evidence type="ECO:0000256" key="1">
    <source>
        <dbReference type="SAM" id="SignalP"/>
    </source>
</evidence>
<protein>
    <recommendedName>
        <fullName evidence="4">Peptidase M13 N-terminal domain-containing protein</fullName>
    </recommendedName>
</protein>
<name>A0A6U5L9Z9_9STRA</name>
<accession>A0A6U5L9Z9</accession>
<feature type="signal peptide" evidence="1">
    <location>
        <begin position="1"/>
        <end position="25"/>
    </location>
</feature>
<proteinExistence type="predicted"/>
<gene>
    <name evidence="2" type="ORF">CHYS00102_LOCUS27229</name>
    <name evidence="3" type="ORF">CHYS00102_LOCUS27230</name>
</gene>
<dbReference type="EMBL" id="HBFR01037374">
    <property type="protein sequence ID" value="CAD8900013.1"/>
    <property type="molecule type" value="Transcribed_RNA"/>
</dbReference>
<dbReference type="AlphaFoldDB" id="A0A6U5L9Z9"/>
<feature type="chain" id="PRO_5036192233" description="Peptidase M13 N-terminal domain-containing protein" evidence="1">
    <location>
        <begin position="26"/>
        <end position="315"/>
    </location>
</feature>